<sequence length="46" mass="4867">MTETAALPDLVGLDVRPGIARYLERAATTGPARRAGLHPHPDSITT</sequence>
<evidence type="ECO:0000313" key="2">
    <source>
        <dbReference type="EMBL" id="MBB5139825.1"/>
    </source>
</evidence>
<name>A0A840PVA9_9ACTN</name>
<protein>
    <submittedName>
        <fullName evidence="2">Uncharacterized protein</fullName>
    </submittedName>
</protein>
<keyword evidence="3" id="KW-1185">Reference proteome</keyword>
<evidence type="ECO:0000313" key="3">
    <source>
        <dbReference type="Proteomes" id="UP000578449"/>
    </source>
</evidence>
<dbReference type="EMBL" id="JACHGN010000033">
    <property type="protein sequence ID" value="MBB5139825.1"/>
    <property type="molecule type" value="Genomic_DNA"/>
</dbReference>
<comment type="caution">
    <text evidence="2">The sequence shown here is derived from an EMBL/GenBank/DDBJ whole genome shotgun (WGS) entry which is preliminary data.</text>
</comment>
<dbReference type="RefSeq" id="WP_185056640.1">
    <property type="nucleotide sequence ID" value="NZ_BAABIX010000041.1"/>
</dbReference>
<feature type="region of interest" description="Disordered" evidence="1">
    <location>
        <begin position="27"/>
        <end position="46"/>
    </location>
</feature>
<accession>A0A840PVA9</accession>
<dbReference type="AlphaFoldDB" id="A0A840PVA9"/>
<organism evidence="2 3">
    <name type="scientific">Thermocatellispora tengchongensis</name>
    <dbReference type="NCBI Taxonomy" id="1073253"/>
    <lineage>
        <taxon>Bacteria</taxon>
        <taxon>Bacillati</taxon>
        <taxon>Actinomycetota</taxon>
        <taxon>Actinomycetes</taxon>
        <taxon>Streptosporangiales</taxon>
        <taxon>Streptosporangiaceae</taxon>
        <taxon>Thermocatellispora</taxon>
    </lineage>
</organism>
<reference evidence="2 3" key="1">
    <citation type="submission" date="2020-08" db="EMBL/GenBank/DDBJ databases">
        <title>Genomic Encyclopedia of Type Strains, Phase IV (KMG-IV): sequencing the most valuable type-strain genomes for metagenomic binning, comparative biology and taxonomic classification.</title>
        <authorList>
            <person name="Goeker M."/>
        </authorList>
    </citation>
    <scope>NUCLEOTIDE SEQUENCE [LARGE SCALE GENOMIC DNA]</scope>
    <source>
        <strain evidence="2 3">DSM 45615</strain>
    </source>
</reference>
<proteinExistence type="predicted"/>
<gene>
    <name evidence="2" type="ORF">HNP84_009589</name>
</gene>
<evidence type="ECO:0000256" key="1">
    <source>
        <dbReference type="SAM" id="MobiDB-lite"/>
    </source>
</evidence>
<dbReference type="Proteomes" id="UP000578449">
    <property type="component" value="Unassembled WGS sequence"/>
</dbReference>